<keyword evidence="3" id="KW-0058">Aromatic hydrocarbons catabolism</keyword>
<keyword evidence="3 5" id="KW-0560">Oxidoreductase</keyword>
<dbReference type="Pfam" id="PF01118">
    <property type="entry name" value="Semialdhyde_dh"/>
    <property type="match status" value="1"/>
</dbReference>
<keyword evidence="6" id="KW-1185">Reference proteome</keyword>
<dbReference type="Proteomes" id="UP000290365">
    <property type="component" value="Chromosome"/>
</dbReference>
<dbReference type="EC" id="1.2.1.10" evidence="3"/>
<dbReference type="RefSeq" id="WP_129887683.1">
    <property type="nucleotide sequence ID" value="NZ_CP035758.1"/>
</dbReference>
<dbReference type="InterPro" id="IPR003361">
    <property type="entry name" value="Acetaldehyde_dehydrogenase"/>
</dbReference>
<dbReference type="Gene3D" id="3.30.360.10">
    <property type="entry name" value="Dihydrodipicolinate Reductase, domain 2"/>
    <property type="match status" value="1"/>
</dbReference>
<evidence type="ECO:0000256" key="2">
    <source>
        <dbReference type="ARBA" id="ARBA00023027"/>
    </source>
</evidence>
<dbReference type="GO" id="GO:0051287">
    <property type="term" value="F:NAD binding"/>
    <property type="evidence" value="ECO:0007669"/>
    <property type="project" value="UniProtKB-UniRule"/>
</dbReference>
<comment type="catalytic activity">
    <reaction evidence="3">
        <text>acetaldehyde + NAD(+) + CoA = acetyl-CoA + NADH + H(+)</text>
        <dbReference type="Rhea" id="RHEA:23288"/>
        <dbReference type="ChEBI" id="CHEBI:15343"/>
        <dbReference type="ChEBI" id="CHEBI:15378"/>
        <dbReference type="ChEBI" id="CHEBI:57287"/>
        <dbReference type="ChEBI" id="CHEBI:57288"/>
        <dbReference type="ChEBI" id="CHEBI:57540"/>
        <dbReference type="ChEBI" id="CHEBI:57945"/>
        <dbReference type="EC" id="1.2.1.10"/>
    </reaction>
</comment>
<organism evidence="5 6">
    <name type="scientific">Ktedonosporobacter rubrisoli</name>
    <dbReference type="NCBI Taxonomy" id="2509675"/>
    <lineage>
        <taxon>Bacteria</taxon>
        <taxon>Bacillati</taxon>
        <taxon>Chloroflexota</taxon>
        <taxon>Ktedonobacteria</taxon>
        <taxon>Ktedonobacterales</taxon>
        <taxon>Ktedonosporobacteraceae</taxon>
        <taxon>Ktedonosporobacter</taxon>
    </lineage>
</organism>
<dbReference type="InterPro" id="IPR000534">
    <property type="entry name" value="Semialdehyde_DH_NAD-bd"/>
</dbReference>
<comment type="similarity">
    <text evidence="1 3">Belongs to the acetaldehyde dehydrogenase family.</text>
</comment>
<evidence type="ECO:0000313" key="6">
    <source>
        <dbReference type="Proteomes" id="UP000290365"/>
    </source>
</evidence>
<evidence type="ECO:0000256" key="1">
    <source>
        <dbReference type="ARBA" id="ARBA00009244"/>
    </source>
</evidence>
<name>A0A4P6JPI2_KTERU</name>
<feature type="binding site" evidence="3">
    <location>
        <position position="283"/>
    </location>
    <ligand>
        <name>NAD(+)</name>
        <dbReference type="ChEBI" id="CHEBI:57540"/>
    </ligand>
</feature>
<keyword evidence="2 3" id="KW-0520">NAD</keyword>
<evidence type="ECO:0000259" key="4">
    <source>
        <dbReference type="SMART" id="SM00859"/>
    </source>
</evidence>
<sequence>MEVKHPVSSKVKVAIIGSGNIGSDLMYKLLKQPGHMELVLLTGIDPNSDGLARARALGLRTSTEGIQAVIDDPEIKIVFDATSARAHVRHAKALQEAAKIAIDLTPAARGPYVVPPANLEEHLDKRNVNMVTCGGQATVPLVYALSSVMPLLYAEMVSTVASLSAGPGTRQNIDEFTETTARSLEVIGKAKRGKAIIILNPADPPIMMRNTVYAIPEGDFAEDTAIEAVEQMVARVQTYVPGYHLKNRPVVDTLDTPWGRRQVLTMLLEVEGAGDYLPRHAGNLDIMTASARRVGEMFAQRLLGMQQEVEA</sequence>
<reference evidence="5 6" key="1">
    <citation type="submission" date="2019-01" db="EMBL/GenBank/DDBJ databases">
        <title>Ktedonosporobacter rubrisoli SCAWS-G2.</title>
        <authorList>
            <person name="Huang Y."/>
            <person name="Yan B."/>
        </authorList>
    </citation>
    <scope>NUCLEOTIDE SEQUENCE [LARGE SCALE GENOMIC DNA]</scope>
    <source>
        <strain evidence="5 6">SCAWS-G2</strain>
    </source>
</reference>
<feature type="active site" description="Acyl-thioester intermediate" evidence="3">
    <location>
        <position position="133"/>
    </location>
</feature>
<dbReference type="InterPro" id="IPR036291">
    <property type="entry name" value="NAD(P)-bd_dom_sf"/>
</dbReference>
<dbReference type="Pfam" id="PF09290">
    <property type="entry name" value="AcetDehyd-dimer"/>
    <property type="match status" value="1"/>
</dbReference>
<feature type="domain" description="Semialdehyde dehydrogenase NAD-binding" evidence="4">
    <location>
        <begin position="12"/>
        <end position="125"/>
    </location>
</feature>
<dbReference type="Gene3D" id="3.40.50.720">
    <property type="entry name" value="NAD(P)-binding Rossmann-like Domain"/>
    <property type="match status" value="1"/>
</dbReference>
<dbReference type="SUPFAM" id="SSF51735">
    <property type="entry name" value="NAD(P)-binding Rossmann-fold domains"/>
    <property type="match status" value="1"/>
</dbReference>
<dbReference type="InterPro" id="IPR015426">
    <property type="entry name" value="Acetylaldehyde_DH_C"/>
</dbReference>
<proteinExistence type="inferred from homology"/>
<dbReference type="GO" id="GO:0008774">
    <property type="term" value="F:acetaldehyde dehydrogenase (acetylating) activity"/>
    <property type="evidence" value="ECO:0007669"/>
    <property type="project" value="UniProtKB-UniRule"/>
</dbReference>
<protein>
    <recommendedName>
        <fullName evidence="3">Acetaldehyde dehydrogenase</fullName>
        <ecNumber evidence="3">1.2.1.10</ecNumber>
    </recommendedName>
    <alternativeName>
        <fullName evidence="3">Acetaldehyde dehydrogenase [acetylating]</fullName>
    </alternativeName>
</protein>
<dbReference type="CDD" id="cd23933">
    <property type="entry name" value="ALDH_C"/>
    <property type="match status" value="1"/>
</dbReference>
<gene>
    <name evidence="5" type="ORF">EPA93_11950</name>
</gene>
<evidence type="ECO:0000256" key="3">
    <source>
        <dbReference type="HAMAP-Rule" id="MF_01657"/>
    </source>
</evidence>
<feature type="binding site" evidence="3">
    <location>
        <begin position="18"/>
        <end position="21"/>
    </location>
    <ligand>
        <name>NAD(+)</name>
        <dbReference type="ChEBI" id="CHEBI:57540"/>
    </ligand>
</feature>
<dbReference type="HAMAP" id="MF_01657">
    <property type="entry name" value="Ac_ald_DH_ac"/>
    <property type="match status" value="1"/>
</dbReference>
<dbReference type="SMART" id="SM00859">
    <property type="entry name" value="Semialdhyde_dh"/>
    <property type="match status" value="1"/>
</dbReference>
<accession>A0A4P6JPI2</accession>
<dbReference type="PIRSF" id="PIRSF015689">
    <property type="entry name" value="Actaldh_dh_actl"/>
    <property type="match status" value="1"/>
</dbReference>
<feature type="binding site" evidence="3">
    <location>
        <begin position="164"/>
        <end position="172"/>
    </location>
    <ligand>
        <name>NAD(+)</name>
        <dbReference type="ChEBI" id="CHEBI:57540"/>
    </ligand>
</feature>
<dbReference type="AlphaFoldDB" id="A0A4P6JPI2"/>
<dbReference type="SUPFAM" id="SSF55347">
    <property type="entry name" value="Glyceraldehyde-3-phosphate dehydrogenase-like, C-terminal domain"/>
    <property type="match status" value="1"/>
</dbReference>
<evidence type="ECO:0000313" key="5">
    <source>
        <dbReference type="EMBL" id="QBD76676.1"/>
    </source>
</evidence>
<dbReference type="KEGG" id="kbs:EPA93_11950"/>
<dbReference type="EMBL" id="CP035758">
    <property type="protein sequence ID" value="QBD76676.1"/>
    <property type="molecule type" value="Genomic_DNA"/>
</dbReference>
<dbReference type="OrthoDB" id="9783105at2"/>
<dbReference type="NCBIfam" id="TIGR03215">
    <property type="entry name" value="ac_ald_DH_ac"/>
    <property type="match status" value="1"/>
</dbReference>
<dbReference type="NCBIfam" id="NF006157">
    <property type="entry name" value="PRK08300.1"/>
    <property type="match status" value="1"/>
</dbReference>